<accession>A0ABQ5N8D2</accession>
<dbReference type="EMBL" id="BRXR01000001">
    <property type="protein sequence ID" value="GLC31300.1"/>
    <property type="molecule type" value="Genomic_DNA"/>
</dbReference>
<keyword evidence="1" id="KW-0472">Membrane</keyword>
<reference evidence="2 3" key="1">
    <citation type="journal article" date="2024" name="Int. J. Syst. Evol. Microbiol.">
        <title>Clostridium omnivorum sp. nov., isolated from anoxic soil under the treatment of reductive soil disinfestation.</title>
        <authorList>
            <person name="Ueki A."/>
            <person name="Tonouchi A."/>
            <person name="Kaku N."/>
            <person name="Honma S."/>
            <person name="Ueki K."/>
        </authorList>
    </citation>
    <scope>NUCLEOTIDE SEQUENCE [LARGE SCALE GENOMIC DNA]</scope>
    <source>
        <strain evidence="2 3">E14</strain>
    </source>
</reference>
<organism evidence="2 3">
    <name type="scientific">Clostridium omnivorum</name>
    <dbReference type="NCBI Taxonomy" id="1604902"/>
    <lineage>
        <taxon>Bacteria</taxon>
        <taxon>Bacillati</taxon>
        <taxon>Bacillota</taxon>
        <taxon>Clostridia</taxon>
        <taxon>Eubacteriales</taxon>
        <taxon>Clostridiaceae</taxon>
        <taxon>Clostridium</taxon>
    </lineage>
</organism>
<dbReference type="RefSeq" id="WP_264850581.1">
    <property type="nucleotide sequence ID" value="NZ_BRXR01000001.1"/>
</dbReference>
<keyword evidence="1" id="KW-1133">Transmembrane helix</keyword>
<protein>
    <submittedName>
        <fullName evidence="2">Uncharacterized protein</fullName>
    </submittedName>
</protein>
<feature type="transmembrane region" description="Helical" evidence="1">
    <location>
        <begin position="394"/>
        <end position="417"/>
    </location>
</feature>
<evidence type="ECO:0000313" key="2">
    <source>
        <dbReference type="EMBL" id="GLC31300.1"/>
    </source>
</evidence>
<dbReference type="Proteomes" id="UP001208567">
    <property type="component" value="Unassembled WGS sequence"/>
</dbReference>
<evidence type="ECO:0000313" key="3">
    <source>
        <dbReference type="Proteomes" id="UP001208567"/>
    </source>
</evidence>
<feature type="transmembrane region" description="Helical" evidence="1">
    <location>
        <begin position="494"/>
        <end position="517"/>
    </location>
</feature>
<comment type="caution">
    <text evidence="2">The sequence shown here is derived from an EMBL/GenBank/DDBJ whole genome shotgun (WGS) entry which is preliminary data.</text>
</comment>
<feature type="transmembrane region" description="Helical" evidence="1">
    <location>
        <begin position="429"/>
        <end position="450"/>
    </location>
</feature>
<feature type="transmembrane region" description="Helical" evidence="1">
    <location>
        <begin position="462"/>
        <end position="482"/>
    </location>
</feature>
<sequence>MFKKTLIGLSVIMFIAIFSFHFYLNFKTRTAPPSQEWSKEVLLAEGSIQCNPRLIKYKDFYVVAYSDGKDIKILKIDSIGRKIEEKALPLKEGTVKDIHLLTDNKNLFMEVEAYTGSDSCLLSFKGDEKLEFTEESKAINILDFVQIDNSTMAVALQDKVQFIDFKNNTITPINVSKQRFLMGTKLKDEYIICYMKGLNNFEYIRIKNGIVSQPKIAGHLTEITKVNFVRGTMIANDNFANAFIECKTEGDYSGSKLLTFSLNTDEYTVGDFKINGENQEIYNVEPFYHGGETSILATTERTFGKKKQFSDVVEYDAKQGAFVKATPLSRSSEISLYASAAEDTVTFCDIVDKGKLKLYMVSSREEFKKANDEVRGSEIKSAFSDTINSCFSSLGYIVIYGVFWIIPSIALAGIVFMVEYKLNLRWKKILFIVISSLGSIFKCKYIYKIIFVENAYKLPTLLNPYLGLGICLLISLLFYYPAYKKYVNEEDNILIAPYSISLLLESLFTVLLFRSFLV</sequence>
<evidence type="ECO:0000256" key="1">
    <source>
        <dbReference type="SAM" id="Phobius"/>
    </source>
</evidence>
<name>A0ABQ5N8D2_9CLOT</name>
<keyword evidence="3" id="KW-1185">Reference proteome</keyword>
<keyword evidence="1" id="KW-0812">Transmembrane</keyword>
<gene>
    <name evidence="2" type="ORF">bsdE14_27100</name>
</gene>
<proteinExistence type="predicted"/>
<feature type="transmembrane region" description="Helical" evidence="1">
    <location>
        <begin position="7"/>
        <end position="24"/>
    </location>
</feature>